<dbReference type="SUPFAM" id="SSF54768">
    <property type="entry name" value="dsRNA-binding domain-like"/>
    <property type="match status" value="3"/>
</dbReference>
<feature type="compositionally biased region" description="Polar residues" evidence="2">
    <location>
        <begin position="63"/>
        <end position="72"/>
    </location>
</feature>
<dbReference type="EMBL" id="CP111012">
    <property type="protein sequence ID" value="WAQ95090.1"/>
    <property type="molecule type" value="Genomic_DNA"/>
</dbReference>
<feature type="compositionally biased region" description="Basic and acidic residues" evidence="2">
    <location>
        <begin position="15"/>
        <end position="30"/>
    </location>
</feature>
<dbReference type="InterPro" id="IPR002466">
    <property type="entry name" value="A_deamin"/>
</dbReference>
<dbReference type="Gene3D" id="3.30.160.20">
    <property type="match status" value="2"/>
</dbReference>
<dbReference type="Pfam" id="PF02137">
    <property type="entry name" value="A_deamin"/>
    <property type="match status" value="1"/>
</dbReference>
<feature type="region of interest" description="Disordered" evidence="2">
    <location>
        <begin position="63"/>
        <end position="93"/>
    </location>
</feature>
<name>A0ABY7DJA6_MYAAR</name>
<feature type="domain" description="A to I editase" evidence="4">
    <location>
        <begin position="337"/>
        <end position="653"/>
    </location>
</feature>
<keyword evidence="1" id="KW-0694">RNA-binding</keyword>
<proteinExistence type="predicted"/>
<dbReference type="PANTHER" id="PTHR10910:SF107">
    <property type="entry name" value="DOUBLE-STRANDED RNA-SPECIFIC ADENOSINE DEAMINASE"/>
    <property type="match status" value="1"/>
</dbReference>
<dbReference type="InterPro" id="IPR014720">
    <property type="entry name" value="dsRBD_dom"/>
</dbReference>
<dbReference type="PROSITE" id="PS50141">
    <property type="entry name" value="A_DEAMIN_EDITASE"/>
    <property type="match status" value="1"/>
</dbReference>
<keyword evidence="6" id="KW-1185">Reference proteome</keyword>
<feature type="non-terminal residue" evidence="5">
    <location>
        <position position="1"/>
    </location>
</feature>
<gene>
    <name evidence="5" type="ORF">MAR_007561</name>
</gene>
<dbReference type="Pfam" id="PF00035">
    <property type="entry name" value="dsrm"/>
    <property type="match status" value="2"/>
</dbReference>
<feature type="domain" description="DRBM" evidence="3">
    <location>
        <begin position="195"/>
        <end position="262"/>
    </location>
</feature>
<sequence>MSGRQNLNKNAISAFEEHGVRTRKPPKVDILDSSGPPHRPVETGNSKHEARIKAAERALQNLSIQDTGASNGQEEEDTCVSEEDLTNPVPDRDPVSALMEFSQTSRKQVHFNLISQEGPPHMPVFTMSVTLGDETFPQVKGCNSKNTKKDAACVALNALARRKVLQTKFPRIGGQGAASNARSRPDVTLGIPGKNPVSMLNEFAQKISKKLTFDAVMFGPPHKPRFRVTAVLEDERFVEVESPSKKQGNVLAAQEAIRVLQERGEYSLPKAILGQSQPNIQILTPPHQLPLHDRVGQVAMTKMEELLSQTPQSLVGRKVMAAIVMTDNKTSISRVVSLGTGNRIIKGDKITQDGTVLHDSHAEILARRGFKRFLYSLVKSDPHCYLTPGLSGKFRFKPFISFHLFISTAPCGDGALFVHCDGENGNGDGMEHKPLFNNPRTQGLMRAKQENGEGTIPISEDDSKQTIDGILHGNRLRIMSCSDKICLWNVVGLQGALLSRVFEPIYLKSITLGSLFHLGHLSRALCCRVNINAIDLQLPHGYHINHPDIGVTTTPEPARAVEKSRPLSMNWAFGDANPEITDATLGKTYKSLNMVDGPSRLCKRSIFELDRQTLGHPQNSTTYRLMKQNADSYNQAKMAFQTRMNEQKYGTWIPIRFALGTHSNLTHLPLPTTSTY</sequence>
<dbReference type="PROSITE" id="PS50137">
    <property type="entry name" value="DS_RBD"/>
    <property type="match status" value="2"/>
</dbReference>
<dbReference type="Proteomes" id="UP001164746">
    <property type="component" value="Chromosome 1"/>
</dbReference>
<evidence type="ECO:0000259" key="4">
    <source>
        <dbReference type="PROSITE" id="PS50141"/>
    </source>
</evidence>
<accession>A0ABY7DJA6</accession>
<feature type="compositionally biased region" description="Basic and acidic residues" evidence="2">
    <location>
        <begin position="39"/>
        <end position="51"/>
    </location>
</feature>
<feature type="compositionally biased region" description="Acidic residues" evidence="2">
    <location>
        <begin position="73"/>
        <end position="85"/>
    </location>
</feature>
<evidence type="ECO:0000259" key="3">
    <source>
        <dbReference type="PROSITE" id="PS50137"/>
    </source>
</evidence>
<protein>
    <submittedName>
        <fullName evidence="5">DSRAD-like protein</fullName>
    </submittedName>
</protein>
<reference evidence="5" key="1">
    <citation type="submission" date="2022-11" db="EMBL/GenBank/DDBJ databases">
        <title>Centuries of genome instability and evolution in soft-shell clam transmissible cancer (bioRxiv).</title>
        <authorList>
            <person name="Hart S.F.M."/>
            <person name="Yonemitsu M.A."/>
            <person name="Giersch R.M."/>
            <person name="Beal B.F."/>
            <person name="Arriagada G."/>
            <person name="Davis B.W."/>
            <person name="Ostrander E.A."/>
            <person name="Goff S.P."/>
            <person name="Metzger M.J."/>
        </authorList>
    </citation>
    <scope>NUCLEOTIDE SEQUENCE</scope>
    <source>
        <strain evidence="5">MELC-2E11</strain>
        <tissue evidence="5">Siphon/mantle</tissue>
    </source>
</reference>
<evidence type="ECO:0000256" key="2">
    <source>
        <dbReference type="SAM" id="MobiDB-lite"/>
    </source>
</evidence>
<feature type="domain" description="DRBM" evidence="3">
    <location>
        <begin position="93"/>
        <end position="161"/>
    </location>
</feature>
<feature type="compositionally biased region" description="Polar residues" evidence="2">
    <location>
        <begin position="1"/>
        <end position="11"/>
    </location>
</feature>
<evidence type="ECO:0000313" key="6">
    <source>
        <dbReference type="Proteomes" id="UP001164746"/>
    </source>
</evidence>
<dbReference type="SMART" id="SM00358">
    <property type="entry name" value="DSRM"/>
    <property type="match status" value="3"/>
</dbReference>
<organism evidence="5 6">
    <name type="scientific">Mya arenaria</name>
    <name type="common">Soft-shell clam</name>
    <dbReference type="NCBI Taxonomy" id="6604"/>
    <lineage>
        <taxon>Eukaryota</taxon>
        <taxon>Metazoa</taxon>
        <taxon>Spiralia</taxon>
        <taxon>Lophotrochozoa</taxon>
        <taxon>Mollusca</taxon>
        <taxon>Bivalvia</taxon>
        <taxon>Autobranchia</taxon>
        <taxon>Heteroconchia</taxon>
        <taxon>Euheterodonta</taxon>
        <taxon>Imparidentia</taxon>
        <taxon>Neoheterodontei</taxon>
        <taxon>Myida</taxon>
        <taxon>Myoidea</taxon>
        <taxon>Myidae</taxon>
        <taxon>Mya</taxon>
    </lineage>
</organism>
<evidence type="ECO:0000256" key="1">
    <source>
        <dbReference type="PROSITE-ProRule" id="PRU00266"/>
    </source>
</evidence>
<dbReference type="SMART" id="SM00552">
    <property type="entry name" value="ADEAMc"/>
    <property type="match status" value="1"/>
</dbReference>
<evidence type="ECO:0000313" key="5">
    <source>
        <dbReference type="EMBL" id="WAQ95090.1"/>
    </source>
</evidence>
<feature type="region of interest" description="Disordered" evidence="2">
    <location>
        <begin position="1"/>
        <end position="51"/>
    </location>
</feature>
<dbReference type="PANTHER" id="PTHR10910">
    <property type="entry name" value="EUKARYOTE SPECIFIC DSRNA BINDING PROTEIN"/>
    <property type="match status" value="1"/>
</dbReference>